<feature type="non-terminal residue" evidence="2">
    <location>
        <position position="1"/>
    </location>
</feature>
<name>A0A0T6AZ04_9SCAR</name>
<comment type="caution">
    <text evidence="2">The sequence shown here is derived from an EMBL/GenBank/DDBJ whole genome shotgun (WGS) entry which is preliminary data.</text>
</comment>
<dbReference type="GO" id="GO:0051959">
    <property type="term" value="F:dynein light intermediate chain binding"/>
    <property type="evidence" value="ECO:0007669"/>
    <property type="project" value="InterPro"/>
</dbReference>
<dbReference type="Pfam" id="PF25007">
    <property type="entry name" value="DYH2-5-8_CC"/>
    <property type="match status" value="1"/>
</dbReference>
<dbReference type="GO" id="GO:0007018">
    <property type="term" value="P:microtubule-based movement"/>
    <property type="evidence" value="ECO:0007669"/>
    <property type="project" value="InterPro"/>
</dbReference>
<evidence type="ECO:0000259" key="1">
    <source>
        <dbReference type="Pfam" id="PF25007"/>
    </source>
</evidence>
<dbReference type="GO" id="GO:0030286">
    <property type="term" value="C:dynein complex"/>
    <property type="evidence" value="ECO:0007669"/>
    <property type="project" value="InterPro"/>
</dbReference>
<gene>
    <name evidence="2" type="ORF">AMK59_7083</name>
</gene>
<feature type="domain" description="Dynein axonemal heavy chain 2/5/8 coiled-coil" evidence="1">
    <location>
        <begin position="71"/>
        <end position="183"/>
    </location>
</feature>
<dbReference type="PANTHER" id="PTHR45703:SF32">
    <property type="entry name" value="DYNEINS HEAVY CHAIN"/>
    <property type="match status" value="1"/>
</dbReference>
<organism evidence="2 3">
    <name type="scientific">Oryctes borbonicus</name>
    <dbReference type="NCBI Taxonomy" id="1629725"/>
    <lineage>
        <taxon>Eukaryota</taxon>
        <taxon>Metazoa</taxon>
        <taxon>Ecdysozoa</taxon>
        <taxon>Arthropoda</taxon>
        <taxon>Hexapoda</taxon>
        <taxon>Insecta</taxon>
        <taxon>Pterygota</taxon>
        <taxon>Neoptera</taxon>
        <taxon>Endopterygota</taxon>
        <taxon>Coleoptera</taxon>
        <taxon>Polyphaga</taxon>
        <taxon>Scarabaeiformia</taxon>
        <taxon>Scarabaeidae</taxon>
        <taxon>Dynastinae</taxon>
        <taxon>Oryctes</taxon>
    </lineage>
</organism>
<reference evidence="2 3" key="1">
    <citation type="submission" date="2015-09" db="EMBL/GenBank/DDBJ databases">
        <title>Draft genome of the scarab beetle Oryctes borbonicus.</title>
        <authorList>
            <person name="Meyer J.M."/>
            <person name="Markov G.V."/>
            <person name="Baskaran P."/>
            <person name="Herrmann M."/>
            <person name="Sommer R.J."/>
            <person name="Roedelsperger C."/>
        </authorList>
    </citation>
    <scope>NUCLEOTIDE SEQUENCE [LARGE SCALE GENOMIC DNA]</scope>
    <source>
        <strain evidence="2">OB123</strain>
        <tissue evidence="2">Whole animal</tissue>
    </source>
</reference>
<dbReference type="EMBL" id="LJIG01022481">
    <property type="protein sequence ID" value="KRT80348.1"/>
    <property type="molecule type" value="Genomic_DNA"/>
</dbReference>
<accession>A0A0T6AZ04</accession>
<proteinExistence type="predicted"/>
<dbReference type="GO" id="GO:0045505">
    <property type="term" value="F:dynein intermediate chain binding"/>
    <property type="evidence" value="ECO:0007669"/>
    <property type="project" value="InterPro"/>
</dbReference>
<protein>
    <recommendedName>
        <fullName evidence="1">Dynein axonemal heavy chain 2/5/8 coiled-coil domain-containing protein</fullName>
    </recommendedName>
</protein>
<keyword evidence="3" id="KW-1185">Reference proteome</keyword>
<dbReference type="Proteomes" id="UP000051574">
    <property type="component" value="Unassembled WGS sequence"/>
</dbReference>
<sequence>DMWEVDKDKFIERYEQREPNAIQFDANIGRYTEVINNVQIQETITPVHFILVNSADLKKAITEHCLEWQSKLCDLLYKLTVNKIQHVYDYTRTNAIRIMTKPTNLREMQESVELFDRLRQEVSSEEEEFPSISERIGVLDKYRVFVPPQVLELEKHIPEEWEKYLVTLDEAEKMIGYAKVIVNKMKESMEQLPTADTAA</sequence>
<dbReference type="AlphaFoldDB" id="A0A0T6AZ04"/>
<evidence type="ECO:0000313" key="3">
    <source>
        <dbReference type="Proteomes" id="UP000051574"/>
    </source>
</evidence>
<evidence type="ECO:0000313" key="2">
    <source>
        <dbReference type="EMBL" id="KRT80348.1"/>
    </source>
</evidence>
<dbReference type="InterPro" id="IPR026983">
    <property type="entry name" value="DHC"/>
</dbReference>
<dbReference type="PANTHER" id="PTHR45703">
    <property type="entry name" value="DYNEIN HEAVY CHAIN"/>
    <property type="match status" value="1"/>
</dbReference>
<dbReference type="OrthoDB" id="10251809at2759"/>
<dbReference type="InterPro" id="IPR056759">
    <property type="entry name" value="DYH2-5-8_CC"/>
</dbReference>